<keyword evidence="3" id="KW-0812">Transmembrane</keyword>
<sequence>MERDRRFLLANAQVEQFPIIYCNDGFCDLVGFSRAELMQKPATCDFLHGPLTSSQATAQIRESLTTCLEKQLEIIYYRKDGTKFLCSQVTAPIKNEEGEISMFIMNFEDITDAPYRDEVVTPCTSPLMFFKRFPQISRQIQRMRPRLHNSIRSVEDYPNNEAGPRAARSKSLRLWLPSLLRRGSEVKDQEGMMLTPDAETVALDTFDPHMHLLELRRQSLVEMDHYTAPPPPSKEADAYKGGPPDTLWRTSSSFKEKGTLSAALQGQKKAVSQPDLYWCRSEPSRRRALTLDLGNAIAANNLSKSLPNASSDSDLSRVRQQRKSPSLSNVISESHSRQKENNSAKLLLKEMHSHKLYMGEKVAQFVYIQTSYLKKKTLRLDKIRKNYGSSRDMGDPDPNWSNMGHSQEYEEDKQDNYKKEVEGTKEPETDNSQQPIRKNRSEVLLAVRDEFVEPIRNRPKSEALVVKNNRVACVSIEIDPATDDDESNRNDNLNLDINKNNEVPDIGMKGPLKRQSNVKEDVAMESNGSVSTGIPSKKRMLQKQPRVEKNSPIDNKLEPALSTDKSDQSSQPLKVVRGRLAAFLSAGHKKPLKSYSCPQDDDYIPRGIKRQCMSLDNDSKPPSVTNGTENPPTIRHRPMCLKSSLKGDSVESPNLNHVNSQQTPLPSPRKPGVKLVIDDIDSASATAKERKSVVYSRKNSLMPQERFACSKLKMNNKLRLRDIEFPLEFRSHKHAGHVMG</sequence>
<feature type="compositionally biased region" description="Low complexity" evidence="10">
    <location>
        <begin position="490"/>
        <end position="501"/>
    </location>
</feature>
<protein>
    <submittedName>
        <fullName evidence="13">Potassium voltage-gated channel subfamily H like protein</fullName>
    </submittedName>
</protein>
<dbReference type="GO" id="GO:0005242">
    <property type="term" value="F:inward rectifier potassium channel activity"/>
    <property type="evidence" value="ECO:0007669"/>
    <property type="project" value="TreeGrafter"/>
</dbReference>
<dbReference type="PANTHER" id="PTHR10217">
    <property type="entry name" value="VOLTAGE AND LIGAND GATED POTASSIUM CHANNEL"/>
    <property type="match status" value="1"/>
</dbReference>
<dbReference type="CDD" id="cd00130">
    <property type="entry name" value="PAS"/>
    <property type="match status" value="1"/>
</dbReference>
<comment type="catalytic activity">
    <reaction evidence="9">
        <text>K(+)(in) = K(+)(out)</text>
        <dbReference type="Rhea" id="RHEA:29463"/>
        <dbReference type="ChEBI" id="CHEBI:29103"/>
    </reaction>
</comment>
<name>A0A8T0G1P4_ARGBR</name>
<dbReference type="EMBL" id="JABXBU010000001">
    <property type="protein sequence ID" value="KAF8796425.1"/>
    <property type="molecule type" value="Genomic_DNA"/>
</dbReference>
<dbReference type="SUPFAM" id="SSF55785">
    <property type="entry name" value="PYP-like sensor domain (PAS domain)"/>
    <property type="match status" value="1"/>
</dbReference>
<dbReference type="InterPro" id="IPR000700">
    <property type="entry name" value="PAS-assoc_C"/>
</dbReference>
<evidence type="ECO:0000259" key="11">
    <source>
        <dbReference type="PROSITE" id="PS50112"/>
    </source>
</evidence>
<dbReference type="GO" id="GO:0034702">
    <property type="term" value="C:monoatomic ion channel complex"/>
    <property type="evidence" value="ECO:0007669"/>
    <property type="project" value="UniProtKB-KW"/>
</dbReference>
<feature type="compositionally biased region" description="Basic and acidic residues" evidence="10">
    <location>
        <begin position="545"/>
        <end position="557"/>
    </location>
</feature>
<reference evidence="13" key="2">
    <citation type="submission" date="2020-06" db="EMBL/GenBank/DDBJ databases">
        <authorList>
            <person name="Sheffer M."/>
        </authorList>
    </citation>
    <scope>NUCLEOTIDE SEQUENCE</scope>
</reference>
<feature type="region of interest" description="Disordered" evidence="10">
    <location>
        <begin position="386"/>
        <end position="439"/>
    </location>
</feature>
<evidence type="ECO:0000256" key="6">
    <source>
        <dbReference type="ARBA" id="ARBA00023065"/>
    </source>
</evidence>
<keyword evidence="7" id="KW-0472">Membrane</keyword>
<feature type="compositionally biased region" description="Polar residues" evidence="10">
    <location>
        <begin position="323"/>
        <end position="333"/>
    </location>
</feature>
<dbReference type="PANTHER" id="PTHR10217:SF548">
    <property type="entry name" value="GH12235P"/>
    <property type="match status" value="1"/>
</dbReference>
<dbReference type="InterPro" id="IPR050818">
    <property type="entry name" value="KCNH_animal-type"/>
</dbReference>
<evidence type="ECO:0000313" key="14">
    <source>
        <dbReference type="Proteomes" id="UP000807504"/>
    </source>
</evidence>
<dbReference type="Proteomes" id="UP000807504">
    <property type="component" value="Unassembled WGS sequence"/>
</dbReference>
<dbReference type="SMART" id="SM00086">
    <property type="entry name" value="PAC"/>
    <property type="match status" value="1"/>
</dbReference>
<feature type="compositionally biased region" description="Polar residues" evidence="10">
    <location>
        <begin position="651"/>
        <end position="664"/>
    </location>
</feature>
<keyword evidence="4" id="KW-0851">Voltage-gated channel</keyword>
<evidence type="ECO:0000256" key="10">
    <source>
        <dbReference type="SAM" id="MobiDB-lite"/>
    </source>
</evidence>
<dbReference type="Pfam" id="PF13426">
    <property type="entry name" value="PAS_9"/>
    <property type="match status" value="1"/>
</dbReference>
<dbReference type="Gene3D" id="3.30.450.20">
    <property type="entry name" value="PAS domain"/>
    <property type="match status" value="1"/>
</dbReference>
<feature type="domain" description="PAC" evidence="12">
    <location>
        <begin position="70"/>
        <end position="122"/>
    </location>
</feature>
<dbReference type="PROSITE" id="PS50112">
    <property type="entry name" value="PAS"/>
    <property type="match status" value="1"/>
</dbReference>
<feature type="compositionally biased region" description="Basic and acidic residues" evidence="10">
    <location>
        <begin position="414"/>
        <end position="428"/>
    </location>
</feature>
<feature type="domain" description="PAS" evidence="11">
    <location>
        <begin position="19"/>
        <end position="48"/>
    </location>
</feature>
<comment type="subcellular location">
    <subcellularLocation>
        <location evidence="1">Membrane</location>
        <topology evidence="1">Multi-pass membrane protein</topology>
    </subcellularLocation>
</comment>
<feature type="region of interest" description="Disordered" evidence="10">
    <location>
        <begin position="482"/>
        <end position="512"/>
    </location>
</feature>
<dbReference type="FunFam" id="3.30.450.20:FF:000001">
    <property type="entry name" value="Potassium voltage-gated channel subfamily H member 7"/>
    <property type="match status" value="1"/>
</dbReference>
<keyword evidence="8" id="KW-0407">Ion channel</keyword>
<keyword evidence="14" id="KW-1185">Reference proteome</keyword>
<comment type="caution">
    <text evidence="13">The sequence shown here is derived from an EMBL/GenBank/DDBJ whole genome shotgun (WGS) entry which is preliminary data.</text>
</comment>
<feature type="compositionally biased region" description="Polar residues" evidence="10">
    <location>
        <begin position="614"/>
        <end position="631"/>
    </location>
</feature>
<evidence type="ECO:0000313" key="13">
    <source>
        <dbReference type="EMBL" id="KAF8796425.1"/>
    </source>
</evidence>
<evidence type="ECO:0000256" key="7">
    <source>
        <dbReference type="ARBA" id="ARBA00023136"/>
    </source>
</evidence>
<dbReference type="AlphaFoldDB" id="A0A8T0G1P4"/>
<evidence type="ECO:0000256" key="8">
    <source>
        <dbReference type="ARBA" id="ARBA00023303"/>
    </source>
</evidence>
<organism evidence="13 14">
    <name type="scientific">Argiope bruennichi</name>
    <name type="common">Wasp spider</name>
    <name type="synonym">Aranea bruennichi</name>
    <dbReference type="NCBI Taxonomy" id="94029"/>
    <lineage>
        <taxon>Eukaryota</taxon>
        <taxon>Metazoa</taxon>
        <taxon>Ecdysozoa</taxon>
        <taxon>Arthropoda</taxon>
        <taxon>Chelicerata</taxon>
        <taxon>Arachnida</taxon>
        <taxon>Araneae</taxon>
        <taxon>Araneomorphae</taxon>
        <taxon>Entelegynae</taxon>
        <taxon>Araneoidea</taxon>
        <taxon>Araneidae</taxon>
        <taxon>Argiope</taxon>
    </lineage>
</organism>
<proteinExistence type="predicted"/>
<dbReference type="InterPro" id="IPR035965">
    <property type="entry name" value="PAS-like_dom_sf"/>
</dbReference>
<feature type="region of interest" description="Disordered" evidence="10">
    <location>
        <begin position="303"/>
        <end position="341"/>
    </location>
</feature>
<feature type="compositionally biased region" description="Polar residues" evidence="10">
    <location>
        <begin position="303"/>
        <end position="313"/>
    </location>
</feature>
<keyword evidence="5" id="KW-1133">Transmembrane helix</keyword>
<reference evidence="13" key="1">
    <citation type="journal article" date="2020" name="bioRxiv">
        <title>Chromosome-level reference genome of the European wasp spider Argiope bruennichi: a resource for studies on range expansion and evolutionary adaptation.</title>
        <authorList>
            <person name="Sheffer M.M."/>
            <person name="Hoppe A."/>
            <person name="Krehenwinkel H."/>
            <person name="Uhl G."/>
            <person name="Kuss A.W."/>
            <person name="Jensen L."/>
            <person name="Jensen C."/>
            <person name="Gillespie R.G."/>
            <person name="Hoff K.J."/>
            <person name="Prost S."/>
        </authorList>
    </citation>
    <scope>NUCLEOTIDE SEQUENCE</scope>
</reference>
<evidence type="ECO:0000259" key="12">
    <source>
        <dbReference type="PROSITE" id="PS50113"/>
    </source>
</evidence>
<feature type="region of interest" description="Disordered" evidence="10">
    <location>
        <begin position="225"/>
        <end position="251"/>
    </location>
</feature>
<evidence type="ECO:0000256" key="1">
    <source>
        <dbReference type="ARBA" id="ARBA00004141"/>
    </source>
</evidence>
<feature type="region of interest" description="Disordered" evidence="10">
    <location>
        <begin position="524"/>
        <end position="572"/>
    </location>
</feature>
<dbReference type="NCBIfam" id="TIGR00229">
    <property type="entry name" value="sensory_box"/>
    <property type="match status" value="1"/>
</dbReference>
<dbReference type="InterPro" id="IPR001610">
    <property type="entry name" value="PAC"/>
</dbReference>
<keyword evidence="6" id="KW-0406">Ion transport</keyword>
<dbReference type="PROSITE" id="PS50113">
    <property type="entry name" value="PAC"/>
    <property type="match status" value="1"/>
</dbReference>
<evidence type="ECO:0000256" key="4">
    <source>
        <dbReference type="ARBA" id="ARBA00022882"/>
    </source>
</evidence>
<evidence type="ECO:0000256" key="2">
    <source>
        <dbReference type="ARBA" id="ARBA00022448"/>
    </source>
</evidence>
<evidence type="ECO:0000256" key="3">
    <source>
        <dbReference type="ARBA" id="ARBA00022692"/>
    </source>
</evidence>
<gene>
    <name evidence="13" type="ORF">HNY73_000799</name>
</gene>
<evidence type="ECO:0000256" key="5">
    <source>
        <dbReference type="ARBA" id="ARBA00022989"/>
    </source>
</evidence>
<keyword evidence="2" id="KW-0813">Transport</keyword>
<dbReference type="GO" id="GO:0042391">
    <property type="term" value="P:regulation of membrane potential"/>
    <property type="evidence" value="ECO:0007669"/>
    <property type="project" value="TreeGrafter"/>
</dbReference>
<dbReference type="GO" id="GO:0005886">
    <property type="term" value="C:plasma membrane"/>
    <property type="evidence" value="ECO:0007669"/>
    <property type="project" value="TreeGrafter"/>
</dbReference>
<feature type="region of interest" description="Disordered" evidence="10">
    <location>
        <begin position="614"/>
        <end position="672"/>
    </location>
</feature>
<accession>A0A8T0G1P4</accession>
<evidence type="ECO:0000256" key="9">
    <source>
        <dbReference type="ARBA" id="ARBA00034430"/>
    </source>
</evidence>
<dbReference type="InterPro" id="IPR000014">
    <property type="entry name" value="PAS"/>
</dbReference>